<protein>
    <recommendedName>
        <fullName evidence="3">Twin-arginine translocation signal domain-containing protein</fullName>
    </recommendedName>
</protein>
<comment type="caution">
    <text evidence="1">The sequence shown here is derived from an EMBL/GenBank/DDBJ whole genome shotgun (WGS) entry which is preliminary data.</text>
</comment>
<dbReference type="Proteomes" id="UP000276542">
    <property type="component" value="Unassembled WGS sequence"/>
</dbReference>
<evidence type="ECO:0008006" key="3">
    <source>
        <dbReference type="Google" id="ProtNLM"/>
    </source>
</evidence>
<keyword evidence="2" id="KW-1185">Reference proteome</keyword>
<dbReference type="EMBL" id="QYRP01000002">
    <property type="protein sequence ID" value="RJS44900.1"/>
    <property type="molecule type" value="Genomic_DNA"/>
</dbReference>
<reference evidence="2" key="1">
    <citation type="submission" date="2018-09" db="EMBL/GenBank/DDBJ databases">
        <authorList>
            <person name="Zhu H."/>
        </authorList>
    </citation>
    <scope>NUCLEOTIDE SEQUENCE [LARGE SCALE GENOMIC DNA]</scope>
    <source>
        <strain evidence="2">K1W22B-1</strain>
    </source>
</reference>
<gene>
    <name evidence="1" type="ORF">D4739_00665</name>
</gene>
<accession>A0A3A5HA42</accession>
<organism evidence="1 2">
    <name type="scientific">Nocardioides cavernaquae</name>
    <dbReference type="NCBI Taxonomy" id="2321396"/>
    <lineage>
        <taxon>Bacteria</taxon>
        <taxon>Bacillati</taxon>
        <taxon>Actinomycetota</taxon>
        <taxon>Actinomycetes</taxon>
        <taxon>Propionibacteriales</taxon>
        <taxon>Nocardioidaceae</taxon>
        <taxon>Nocardioides</taxon>
    </lineage>
</organism>
<evidence type="ECO:0000313" key="1">
    <source>
        <dbReference type="EMBL" id="RJS44900.1"/>
    </source>
</evidence>
<evidence type="ECO:0000313" key="2">
    <source>
        <dbReference type="Proteomes" id="UP000276542"/>
    </source>
</evidence>
<proteinExistence type="predicted"/>
<dbReference type="RefSeq" id="WP_120058752.1">
    <property type="nucleotide sequence ID" value="NZ_QYRP01000002.1"/>
</dbReference>
<dbReference type="PROSITE" id="PS51318">
    <property type="entry name" value="TAT"/>
    <property type="match status" value="1"/>
</dbReference>
<dbReference type="AlphaFoldDB" id="A0A3A5HA42"/>
<name>A0A3A5HA42_9ACTN</name>
<sequence length="178" mass="18119">MPQSDPHHPTRLTRRATLGSAAALTGVLSASLAGCEWGPPDQVDAPEAKKDADDKLAQAAAERIGAMVRLIEAVPPSFTQLAQPLVPLLALHQAHLAAVDPTDVAGSMPIATVAPASPADALAQVREHELALQRALTADASAATSGQLARTLASMAAAVAQQLAVLPTSIASPKGAQR</sequence>
<dbReference type="InterPro" id="IPR006311">
    <property type="entry name" value="TAT_signal"/>
</dbReference>